<organism evidence="2 3">
    <name type="scientific">Roseicyclus mahoneyensis</name>
    <dbReference type="NCBI Taxonomy" id="164332"/>
    <lineage>
        <taxon>Bacteria</taxon>
        <taxon>Pseudomonadati</taxon>
        <taxon>Pseudomonadota</taxon>
        <taxon>Alphaproteobacteria</taxon>
        <taxon>Rhodobacterales</taxon>
        <taxon>Roseobacteraceae</taxon>
        <taxon>Roseicyclus</taxon>
    </lineage>
</organism>
<keyword evidence="1" id="KW-0812">Transmembrane</keyword>
<dbReference type="AlphaFoldDB" id="A0A316GIV4"/>
<name>A0A316GIV4_9RHOB</name>
<gene>
    <name evidence="2" type="ORF">C7455_103174</name>
</gene>
<accession>A0A316GIV4</accession>
<sequence>MTILNTIAISLVVLVFVIFTVLIFGSGGLVAA</sequence>
<evidence type="ECO:0000256" key="1">
    <source>
        <dbReference type="SAM" id="Phobius"/>
    </source>
</evidence>
<reference evidence="2 3" key="1">
    <citation type="submission" date="2018-05" db="EMBL/GenBank/DDBJ databases">
        <title>Genomic Encyclopedia of Type Strains, Phase IV (KMG-IV): sequencing the most valuable type-strain genomes for metagenomic binning, comparative biology and taxonomic classification.</title>
        <authorList>
            <person name="Goeker M."/>
        </authorList>
    </citation>
    <scope>NUCLEOTIDE SEQUENCE [LARGE SCALE GENOMIC DNA]</scope>
    <source>
        <strain evidence="2 3">DSM 16097</strain>
    </source>
</reference>
<evidence type="ECO:0000313" key="3">
    <source>
        <dbReference type="Proteomes" id="UP000245708"/>
    </source>
</evidence>
<protein>
    <submittedName>
        <fullName evidence="2">Uncharacterized protein</fullName>
    </submittedName>
</protein>
<comment type="caution">
    <text evidence="2">The sequence shown here is derived from an EMBL/GenBank/DDBJ whole genome shotgun (WGS) entry which is preliminary data.</text>
</comment>
<dbReference type="EMBL" id="QGGW01000003">
    <property type="protein sequence ID" value="PWK60974.1"/>
    <property type="molecule type" value="Genomic_DNA"/>
</dbReference>
<keyword evidence="1" id="KW-0472">Membrane</keyword>
<proteinExistence type="predicted"/>
<dbReference type="Proteomes" id="UP000245708">
    <property type="component" value="Unassembled WGS sequence"/>
</dbReference>
<keyword evidence="3" id="KW-1185">Reference proteome</keyword>
<evidence type="ECO:0000313" key="2">
    <source>
        <dbReference type="EMBL" id="PWK60974.1"/>
    </source>
</evidence>
<feature type="transmembrane region" description="Helical" evidence="1">
    <location>
        <begin position="6"/>
        <end position="31"/>
    </location>
</feature>
<keyword evidence="1" id="KW-1133">Transmembrane helix</keyword>